<comment type="caution">
    <text evidence="2">The sequence shown here is derived from an EMBL/GenBank/DDBJ whole genome shotgun (WGS) entry which is preliminary data.</text>
</comment>
<evidence type="ECO:0000256" key="1">
    <source>
        <dbReference type="SAM" id="SignalP"/>
    </source>
</evidence>
<reference evidence="2 3" key="1">
    <citation type="submission" date="2018-07" db="EMBL/GenBank/DDBJ databases">
        <title>Genomic Encyclopedia of Type Strains, Phase III (KMG-III): the genomes of soil and plant-associated and newly described type strains.</title>
        <authorList>
            <person name="Whitman W."/>
        </authorList>
    </citation>
    <scope>NUCLEOTIDE SEQUENCE [LARGE SCALE GENOMIC DNA]</scope>
    <source>
        <strain evidence="2 3">CECT 8525</strain>
    </source>
</reference>
<organism evidence="2 3">
    <name type="scientific">Paracoccus lutimaris</name>
    <dbReference type="NCBI Taxonomy" id="1490030"/>
    <lineage>
        <taxon>Bacteria</taxon>
        <taxon>Pseudomonadati</taxon>
        <taxon>Pseudomonadota</taxon>
        <taxon>Alphaproteobacteria</taxon>
        <taxon>Rhodobacterales</taxon>
        <taxon>Paracoccaceae</taxon>
        <taxon>Paracoccus</taxon>
    </lineage>
</organism>
<gene>
    <name evidence="2" type="ORF">DFP89_11179</name>
</gene>
<keyword evidence="3" id="KW-1185">Reference proteome</keyword>
<feature type="chain" id="PRO_5016875829" evidence="1">
    <location>
        <begin position="20"/>
        <end position="92"/>
    </location>
</feature>
<dbReference type="Pfam" id="PF11720">
    <property type="entry name" value="Inhibitor_I78"/>
    <property type="match status" value="1"/>
</dbReference>
<name>A0A368YRM3_9RHOB</name>
<protein>
    <submittedName>
        <fullName evidence="2">Peptidase inhibitor I78 family protein</fullName>
    </submittedName>
</protein>
<keyword evidence="1" id="KW-0732">Signal</keyword>
<feature type="signal peptide" evidence="1">
    <location>
        <begin position="1"/>
        <end position="19"/>
    </location>
</feature>
<evidence type="ECO:0000313" key="3">
    <source>
        <dbReference type="Proteomes" id="UP000253345"/>
    </source>
</evidence>
<dbReference type="InterPro" id="IPR021719">
    <property type="entry name" value="Prot_inh_I78"/>
</dbReference>
<dbReference type="OrthoDB" id="8724542at2"/>
<dbReference type="AlphaFoldDB" id="A0A368YRM3"/>
<accession>A0A368YRM3</accession>
<dbReference type="EMBL" id="QPJL01000011">
    <property type="protein sequence ID" value="RCW82875.1"/>
    <property type="molecule type" value="Genomic_DNA"/>
</dbReference>
<sequence>MKKLLIVCALGGLGACSWSQPDVPATPPATDACGAARLQGLIGQSDALLRDMKLPEGTRVIGPRDAVTADYRETRMNFEIGADGRIAKVACY</sequence>
<evidence type="ECO:0000313" key="2">
    <source>
        <dbReference type="EMBL" id="RCW82875.1"/>
    </source>
</evidence>
<dbReference type="Proteomes" id="UP000253345">
    <property type="component" value="Unassembled WGS sequence"/>
</dbReference>
<dbReference type="Gene3D" id="3.30.10.10">
    <property type="entry name" value="Trypsin Inhibitor V, subunit A"/>
    <property type="match status" value="1"/>
</dbReference>
<proteinExistence type="predicted"/>
<dbReference type="RefSeq" id="WP_114349606.1">
    <property type="nucleotide sequence ID" value="NZ_QPJL01000011.1"/>
</dbReference>
<dbReference type="PROSITE" id="PS51257">
    <property type="entry name" value="PROKAR_LIPOPROTEIN"/>
    <property type="match status" value="1"/>
</dbReference>